<accession>A0A0F9I905</accession>
<organism evidence="1">
    <name type="scientific">marine sediment metagenome</name>
    <dbReference type="NCBI Taxonomy" id="412755"/>
    <lineage>
        <taxon>unclassified sequences</taxon>
        <taxon>metagenomes</taxon>
        <taxon>ecological metagenomes</taxon>
    </lineage>
</organism>
<reference evidence="1" key="1">
    <citation type="journal article" date="2015" name="Nature">
        <title>Complex archaea that bridge the gap between prokaryotes and eukaryotes.</title>
        <authorList>
            <person name="Spang A."/>
            <person name="Saw J.H."/>
            <person name="Jorgensen S.L."/>
            <person name="Zaremba-Niedzwiedzka K."/>
            <person name="Martijn J."/>
            <person name="Lind A.E."/>
            <person name="van Eijk R."/>
            <person name="Schleper C."/>
            <person name="Guy L."/>
            <person name="Ettema T.J."/>
        </authorList>
    </citation>
    <scope>NUCLEOTIDE SEQUENCE</scope>
</reference>
<proteinExistence type="predicted"/>
<dbReference type="EMBL" id="LAZR01014739">
    <property type="protein sequence ID" value="KKM16149.1"/>
    <property type="molecule type" value="Genomic_DNA"/>
</dbReference>
<dbReference type="AlphaFoldDB" id="A0A0F9I905"/>
<comment type="caution">
    <text evidence="1">The sequence shown here is derived from an EMBL/GenBank/DDBJ whole genome shotgun (WGS) entry which is preliminary data.</text>
</comment>
<evidence type="ECO:0008006" key="2">
    <source>
        <dbReference type="Google" id="ProtNLM"/>
    </source>
</evidence>
<protein>
    <recommendedName>
        <fullName evidence="2">HNH domain-containing protein</fullName>
    </recommendedName>
</protein>
<sequence length="165" mass="19003">MYRPDRVYPIVRDRRHVAKSHKHKQCEDLCKKIAIMRAGGRCEICGEPSPEGHHIFYGSQYRNNLHLTFNPLFYAAACGGCHRIKRYAAHVDNEAFLIILQEKLLNGGQEARWRAIAAALKAPIDTDYVTLDLKEVYADLVVEYHELEAIRWMDTDIEAEFGRMG</sequence>
<name>A0A0F9I905_9ZZZZ</name>
<evidence type="ECO:0000313" key="1">
    <source>
        <dbReference type="EMBL" id="KKM16149.1"/>
    </source>
</evidence>
<gene>
    <name evidence="1" type="ORF">LCGC14_1688770</name>
</gene>